<reference evidence="15 16" key="1">
    <citation type="submission" date="2017-09" db="EMBL/GenBank/DDBJ databases">
        <title>Depth-based differentiation of microbial function through sediment-hosted aquifers and enrichment of novel symbionts in the deep terrestrial subsurface.</title>
        <authorList>
            <person name="Probst A.J."/>
            <person name="Ladd B."/>
            <person name="Jarett J.K."/>
            <person name="Geller-Mcgrath D.E."/>
            <person name="Sieber C.M."/>
            <person name="Emerson J.B."/>
            <person name="Anantharaman K."/>
            <person name="Thomas B.C."/>
            <person name="Malmstrom R."/>
            <person name="Stieglmeier M."/>
            <person name="Klingl A."/>
            <person name="Woyke T."/>
            <person name="Ryan C.M."/>
            <person name="Banfield J.F."/>
        </authorList>
    </citation>
    <scope>NUCLEOTIDE SEQUENCE [LARGE SCALE GENOMIC DNA]</scope>
    <source>
        <strain evidence="15">CG11_big_fil_rev_8_21_14_0_20_39_10</strain>
    </source>
</reference>
<dbReference type="EMBL" id="PCWW01000062">
    <property type="protein sequence ID" value="PIR13020.1"/>
    <property type="molecule type" value="Genomic_DNA"/>
</dbReference>
<dbReference type="InterPro" id="IPR044537">
    <property type="entry name" value="Rip2-like"/>
</dbReference>
<evidence type="ECO:0000313" key="16">
    <source>
        <dbReference type="Proteomes" id="UP000230869"/>
    </source>
</evidence>
<keyword evidence="4" id="KW-1003">Cell membrane</keyword>
<protein>
    <submittedName>
        <fullName evidence="15">Site-2 protease family protein</fullName>
    </submittedName>
</protein>
<dbReference type="Pfam" id="PF02163">
    <property type="entry name" value="Peptidase_M50"/>
    <property type="match status" value="1"/>
</dbReference>
<dbReference type="CDD" id="cd06158">
    <property type="entry name" value="S2P-M50_like_1"/>
    <property type="match status" value="1"/>
</dbReference>
<feature type="transmembrane region" description="Helical" evidence="13">
    <location>
        <begin position="92"/>
        <end position="115"/>
    </location>
</feature>
<keyword evidence="12 13" id="KW-0472">Membrane</keyword>
<organism evidence="15 16">
    <name type="scientific">Candidatus Falkowbacteria bacterium CG11_big_fil_rev_8_21_14_0_20_39_10</name>
    <dbReference type="NCBI Taxonomy" id="1974570"/>
    <lineage>
        <taxon>Bacteria</taxon>
        <taxon>Candidatus Falkowiibacteriota</taxon>
    </lineage>
</organism>
<evidence type="ECO:0000256" key="2">
    <source>
        <dbReference type="ARBA" id="ARBA00004651"/>
    </source>
</evidence>
<gene>
    <name evidence="15" type="ORF">COV49_03590</name>
</gene>
<keyword evidence="8" id="KW-0378">Hydrolase</keyword>
<evidence type="ECO:0000256" key="6">
    <source>
        <dbReference type="ARBA" id="ARBA00022692"/>
    </source>
</evidence>
<keyword evidence="7" id="KW-0479">Metal-binding</keyword>
<keyword evidence="11" id="KW-0482">Metalloprotease</keyword>
<feature type="transmembrane region" description="Helical" evidence="13">
    <location>
        <begin position="47"/>
        <end position="72"/>
    </location>
</feature>
<evidence type="ECO:0000256" key="11">
    <source>
        <dbReference type="ARBA" id="ARBA00023049"/>
    </source>
</evidence>
<evidence type="ECO:0000256" key="8">
    <source>
        <dbReference type="ARBA" id="ARBA00022801"/>
    </source>
</evidence>
<evidence type="ECO:0000256" key="12">
    <source>
        <dbReference type="ARBA" id="ARBA00023136"/>
    </source>
</evidence>
<evidence type="ECO:0000256" key="4">
    <source>
        <dbReference type="ARBA" id="ARBA00022475"/>
    </source>
</evidence>
<accession>A0A2M6K8C1</accession>
<feature type="transmembrane region" description="Helical" evidence="13">
    <location>
        <begin position="174"/>
        <end position="198"/>
    </location>
</feature>
<dbReference type="GO" id="GO:0005886">
    <property type="term" value="C:plasma membrane"/>
    <property type="evidence" value="ECO:0007669"/>
    <property type="project" value="UniProtKB-SubCell"/>
</dbReference>
<proteinExistence type="inferred from homology"/>
<feature type="domain" description="Peptidase M50" evidence="14">
    <location>
        <begin position="125"/>
        <end position="161"/>
    </location>
</feature>
<keyword evidence="10 13" id="KW-1133">Transmembrane helix</keyword>
<dbReference type="Proteomes" id="UP000230869">
    <property type="component" value="Unassembled WGS sequence"/>
</dbReference>
<dbReference type="InterPro" id="IPR008915">
    <property type="entry name" value="Peptidase_M50"/>
</dbReference>
<dbReference type="PANTHER" id="PTHR35864">
    <property type="entry name" value="ZINC METALLOPROTEASE MJ0611-RELATED"/>
    <property type="match status" value="1"/>
</dbReference>
<comment type="similarity">
    <text evidence="3">Belongs to the peptidase M50B family.</text>
</comment>
<evidence type="ECO:0000256" key="3">
    <source>
        <dbReference type="ARBA" id="ARBA00007931"/>
    </source>
</evidence>
<keyword evidence="6 13" id="KW-0812">Transmembrane</keyword>
<comment type="cofactor">
    <cofactor evidence="1">
        <name>Zn(2+)</name>
        <dbReference type="ChEBI" id="CHEBI:29105"/>
    </cofactor>
</comment>
<dbReference type="PANTHER" id="PTHR35864:SF1">
    <property type="entry name" value="ZINC METALLOPROTEASE YWHC-RELATED"/>
    <property type="match status" value="1"/>
</dbReference>
<name>A0A2M6K8C1_9BACT</name>
<keyword evidence="9" id="KW-0862">Zinc</keyword>
<comment type="caution">
    <text evidence="15">The sequence shown here is derived from an EMBL/GenBank/DDBJ whole genome shotgun (WGS) entry which is preliminary data.</text>
</comment>
<dbReference type="InterPro" id="IPR052348">
    <property type="entry name" value="Metallopeptidase_M50B"/>
</dbReference>
<feature type="transmembrane region" description="Helical" evidence="13">
    <location>
        <begin position="127"/>
        <end position="147"/>
    </location>
</feature>
<feature type="transmembrane region" description="Helical" evidence="13">
    <location>
        <begin position="6"/>
        <end position="26"/>
    </location>
</feature>
<keyword evidence="5 15" id="KW-0645">Protease</keyword>
<evidence type="ECO:0000256" key="9">
    <source>
        <dbReference type="ARBA" id="ARBA00022833"/>
    </source>
</evidence>
<sequence>MQFIIFQIIVLIFSAIIHEYMHGWMADRMGDSTAKDMGRLTLNPISHIDPLGSLLLPFLLIASGSPFVFGWAKPVPFNPHNLRDTKYGAAKVAAAGPAGNLIVAIFFGFLIRFFGASLAAMNPVLPELLSIVVFINLLLMVFNLVPIPPMDGSKILSVFLPPQWQEKFFQLERYGLFLVLIFVMFGFSLIIPIIEFLFRIIVGG</sequence>
<evidence type="ECO:0000256" key="1">
    <source>
        <dbReference type="ARBA" id="ARBA00001947"/>
    </source>
</evidence>
<dbReference type="GO" id="GO:0046872">
    <property type="term" value="F:metal ion binding"/>
    <property type="evidence" value="ECO:0007669"/>
    <property type="project" value="UniProtKB-KW"/>
</dbReference>
<evidence type="ECO:0000259" key="14">
    <source>
        <dbReference type="Pfam" id="PF02163"/>
    </source>
</evidence>
<evidence type="ECO:0000256" key="7">
    <source>
        <dbReference type="ARBA" id="ARBA00022723"/>
    </source>
</evidence>
<evidence type="ECO:0000256" key="13">
    <source>
        <dbReference type="SAM" id="Phobius"/>
    </source>
</evidence>
<evidence type="ECO:0000256" key="10">
    <source>
        <dbReference type="ARBA" id="ARBA00022989"/>
    </source>
</evidence>
<evidence type="ECO:0000256" key="5">
    <source>
        <dbReference type="ARBA" id="ARBA00022670"/>
    </source>
</evidence>
<dbReference type="GO" id="GO:0008237">
    <property type="term" value="F:metallopeptidase activity"/>
    <property type="evidence" value="ECO:0007669"/>
    <property type="project" value="UniProtKB-KW"/>
</dbReference>
<dbReference type="GO" id="GO:0006508">
    <property type="term" value="P:proteolysis"/>
    <property type="evidence" value="ECO:0007669"/>
    <property type="project" value="UniProtKB-KW"/>
</dbReference>
<comment type="subcellular location">
    <subcellularLocation>
        <location evidence="2">Cell membrane</location>
        <topology evidence="2">Multi-pass membrane protein</topology>
    </subcellularLocation>
</comment>
<dbReference type="AlphaFoldDB" id="A0A2M6K8C1"/>
<evidence type="ECO:0000313" key="15">
    <source>
        <dbReference type="EMBL" id="PIR13020.1"/>
    </source>
</evidence>